<dbReference type="GeneID" id="83177869"/>
<evidence type="ECO:0000313" key="1">
    <source>
        <dbReference type="EMBL" id="KAJ5211860.1"/>
    </source>
</evidence>
<accession>A0A9W9N2C5</accession>
<reference evidence="1" key="2">
    <citation type="journal article" date="2023" name="IMA Fungus">
        <title>Comparative genomic study of the Penicillium genus elucidates a diverse pangenome and 15 lateral gene transfer events.</title>
        <authorList>
            <person name="Petersen C."/>
            <person name="Sorensen T."/>
            <person name="Nielsen M.R."/>
            <person name="Sondergaard T.E."/>
            <person name="Sorensen J.L."/>
            <person name="Fitzpatrick D.A."/>
            <person name="Frisvad J.C."/>
            <person name="Nielsen K.L."/>
        </authorList>
    </citation>
    <scope>NUCLEOTIDE SEQUENCE</scope>
    <source>
        <strain evidence="1">IBT 15544</strain>
    </source>
</reference>
<dbReference type="Proteomes" id="UP001150904">
    <property type="component" value="Unassembled WGS sequence"/>
</dbReference>
<keyword evidence="2" id="KW-1185">Reference proteome</keyword>
<organism evidence="1 2">
    <name type="scientific">Penicillium cinerascens</name>
    <dbReference type="NCBI Taxonomy" id="70096"/>
    <lineage>
        <taxon>Eukaryota</taxon>
        <taxon>Fungi</taxon>
        <taxon>Dikarya</taxon>
        <taxon>Ascomycota</taxon>
        <taxon>Pezizomycotina</taxon>
        <taxon>Eurotiomycetes</taxon>
        <taxon>Eurotiomycetidae</taxon>
        <taxon>Eurotiales</taxon>
        <taxon>Aspergillaceae</taxon>
        <taxon>Penicillium</taxon>
    </lineage>
</organism>
<gene>
    <name evidence="1" type="ORF">N7498_003506</name>
</gene>
<sequence>MVQPRVLDLPVPPLDPLADRVYESLTFTTCWTQRTVHDQDGLGPSKNFTSLVLLEKAIGLDLFTSLVFLPYGPLASAWMYHRRGLGDSEWSV</sequence>
<dbReference type="EMBL" id="JAPQKR010000008">
    <property type="protein sequence ID" value="KAJ5211860.1"/>
    <property type="molecule type" value="Genomic_DNA"/>
</dbReference>
<protein>
    <submittedName>
        <fullName evidence="1">Uncharacterized protein</fullName>
    </submittedName>
</protein>
<proteinExistence type="predicted"/>
<evidence type="ECO:0000313" key="2">
    <source>
        <dbReference type="Proteomes" id="UP001150904"/>
    </source>
</evidence>
<comment type="caution">
    <text evidence="1">The sequence shown here is derived from an EMBL/GenBank/DDBJ whole genome shotgun (WGS) entry which is preliminary data.</text>
</comment>
<reference evidence="1" key="1">
    <citation type="submission" date="2022-12" db="EMBL/GenBank/DDBJ databases">
        <authorList>
            <person name="Petersen C."/>
        </authorList>
    </citation>
    <scope>NUCLEOTIDE SEQUENCE</scope>
    <source>
        <strain evidence="1">IBT 15544</strain>
    </source>
</reference>
<dbReference type="RefSeq" id="XP_058310030.1">
    <property type="nucleotide sequence ID" value="XM_058450568.1"/>
</dbReference>
<name>A0A9W9N2C5_9EURO</name>
<dbReference type="AlphaFoldDB" id="A0A9W9N2C5"/>